<evidence type="ECO:0000313" key="2">
    <source>
        <dbReference type="Proteomes" id="UP000016930"/>
    </source>
</evidence>
<dbReference type="OrthoDB" id="3233595at2759"/>
<reference evidence="1 2" key="1">
    <citation type="journal article" date="2012" name="Proc. Natl. Acad. Sci. U.S.A.">
        <title>Comparative genomics of Ceriporiopsis subvermispora and Phanerochaete chrysosporium provide insight into selective ligninolysis.</title>
        <authorList>
            <person name="Fernandez-Fueyo E."/>
            <person name="Ruiz-Duenas F.J."/>
            <person name="Ferreira P."/>
            <person name="Floudas D."/>
            <person name="Hibbett D.S."/>
            <person name="Canessa P."/>
            <person name="Larrondo L.F."/>
            <person name="James T.Y."/>
            <person name="Seelenfreund D."/>
            <person name="Lobos S."/>
            <person name="Polanco R."/>
            <person name="Tello M."/>
            <person name="Honda Y."/>
            <person name="Watanabe T."/>
            <person name="Watanabe T."/>
            <person name="Ryu J.S."/>
            <person name="Kubicek C.P."/>
            <person name="Schmoll M."/>
            <person name="Gaskell J."/>
            <person name="Hammel K.E."/>
            <person name="St John F.J."/>
            <person name="Vanden Wymelenberg A."/>
            <person name="Sabat G."/>
            <person name="Splinter BonDurant S."/>
            <person name="Syed K."/>
            <person name="Yadav J.S."/>
            <person name="Doddapaneni H."/>
            <person name="Subramanian V."/>
            <person name="Lavin J.L."/>
            <person name="Oguiza J.A."/>
            <person name="Perez G."/>
            <person name="Pisabarro A.G."/>
            <person name="Ramirez L."/>
            <person name="Santoyo F."/>
            <person name="Master E."/>
            <person name="Coutinho P.M."/>
            <person name="Henrissat B."/>
            <person name="Lombard V."/>
            <person name="Magnuson J.K."/>
            <person name="Kuees U."/>
            <person name="Hori C."/>
            <person name="Igarashi K."/>
            <person name="Samejima M."/>
            <person name="Held B.W."/>
            <person name="Barry K.W."/>
            <person name="LaButti K.M."/>
            <person name="Lapidus A."/>
            <person name="Lindquist E.A."/>
            <person name="Lucas S.M."/>
            <person name="Riley R."/>
            <person name="Salamov A.A."/>
            <person name="Hoffmeister D."/>
            <person name="Schwenk D."/>
            <person name="Hadar Y."/>
            <person name="Yarden O."/>
            <person name="de Vries R.P."/>
            <person name="Wiebenga A."/>
            <person name="Stenlid J."/>
            <person name="Eastwood D."/>
            <person name="Grigoriev I.V."/>
            <person name="Berka R.M."/>
            <person name="Blanchette R.A."/>
            <person name="Kersten P."/>
            <person name="Martinez A.T."/>
            <person name="Vicuna R."/>
            <person name="Cullen D."/>
        </authorList>
    </citation>
    <scope>NUCLEOTIDE SEQUENCE [LARGE SCALE GENOMIC DNA]</scope>
    <source>
        <strain evidence="1 2">B</strain>
    </source>
</reference>
<dbReference type="Gene3D" id="3.90.180.10">
    <property type="entry name" value="Medium-chain alcohol dehydrogenases, catalytic domain"/>
    <property type="match status" value="1"/>
</dbReference>
<protein>
    <recommendedName>
        <fullName evidence="3">Alcohol dehydrogenase-like C-terminal domain-containing protein</fullName>
    </recommendedName>
</protein>
<dbReference type="AlphaFoldDB" id="M2QY29"/>
<dbReference type="Proteomes" id="UP000016930">
    <property type="component" value="Unassembled WGS sequence"/>
</dbReference>
<dbReference type="InterPro" id="IPR047122">
    <property type="entry name" value="Trans-enoyl_RdTase-like"/>
</dbReference>
<organism evidence="1 2">
    <name type="scientific">Ceriporiopsis subvermispora (strain B)</name>
    <name type="common">White-rot fungus</name>
    <name type="synonym">Gelatoporia subvermispora</name>
    <dbReference type="NCBI Taxonomy" id="914234"/>
    <lineage>
        <taxon>Eukaryota</taxon>
        <taxon>Fungi</taxon>
        <taxon>Dikarya</taxon>
        <taxon>Basidiomycota</taxon>
        <taxon>Agaricomycotina</taxon>
        <taxon>Agaricomycetes</taxon>
        <taxon>Polyporales</taxon>
        <taxon>Gelatoporiaceae</taxon>
        <taxon>Gelatoporia</taxon>
    </lineage>
</organism>
<dbReference type="Gene3D" id="3.40.50.720">
    <property type="entry name" value="NAD(P)-binding Rossmann-like Domain"/>
    <property type="match status" value="1"/>
</dbReference>
<gene>
    <name evidence="1" type="ORF">CERSUDRAFT_74048</name>
</gene>
<dbReference type="STRING" id="914234.M2QY29"/>
<name>M2QY29_CERS8</name>
<dbReference type="GO" id="GO:0016651">
    <property type="term" value="F:oxidoreductase activity, acting on NAD(P)H"/>
    <property type="evidence" value="ECO:0007669"/>
    <property type="project" value="InterPro"/>
</dbReference>
<evidence type="ECO:0000313" key="1">
    <source>
        <dbReference type="EMBL" id="EMD37055.1"/>
    </source>
</evidence>
<accession>M2QY29</accession>
<dbReference type="PANTHER" id="PTHR45348:SF2">
    <property type="entry name" value="ZINC-TYPE ALCOHOL DEHYDROGENASE-LIKE PROTEIN C2E1P3.01"/>
    <property type="match status" value="1"/>
</dbReference>
<dbReference type="PANTHER" id="PTHR45348">
    <property type="entry name" value="HYPOTHETICAL OXIDOREDUCTASE (EUROFUNG)"/>
    <property type="match status" value="1"/>
</dbReference>
<sequence length="178" mass="19691">MTVVMYMYRHYSYIGLVHAQYHLERRRSIPALERRRAWDILRKTYTLEIAKLSGFSPIITTASLHNADKLKELGAKRGLDITAPGGYLVILLPGTVDPVKKASQLRHVILHLGATGPGLEESKRVWSTLTGLVEKGVIKPTRVQTLSGGLAGIVEGCDLLKNDKISATQLIVRPQETP</sequence>
<keyword evidence="2" id="KW-1185">Reference proteome</keyword>
<dbReference type="EMBL" id="KB445797">
    <property type="protein sequence ID" value="EMD37055.1"/>
    <property type="molecule type" value="Genomic_DNA"/>
</dbReference>
<dbReference type="HOGENOM" id="CLU_1510410_0_0_1"/>
<proteinExistence type="predicted"/>
<evidence type="ECO:0008006" key="3">
    <source>
        <dbReference type="Google" id="ProtNLM"/>
    </source>
</evidence>